<name>A0A370X736_9GAMM</name>
<dbReference type="CDD" id="cd01108">
    <property type="entry name" value="HTH_CueR"/>
    <property type="match status" value="1"/>
</dbReference>
<accession>A0A370X736</accession>
<keyword evidence="9" id="KW-1185">Reference proteome</keyword>
<dbReference type="InterPro" id="IPR000551">
    <property type="entry name" value="MerR-type_HTH_dom"/>
</dbReference>
<dbReference type="Pfam" id="PF00376">
    <property type="entry name" value="MerR"/>
    <property type="match status" value="1"/>
</dbReference>
<evidence type="ECO:0000256" key="5">
    <source>
        <dbReference type="ARBA" id="ARBA00023163"/>
    </source>
</evidence>
<evidence type="ECO:0000313" key="9">
    <source>
        <dbReference type="Proteomes" id="UP000255334"/>
    </source>
</evidence>
<dbReference type="GO" id="GO:0003677">
    <property type="term" value="F:DNA binding"/>
    <property type="evidence" value="ECO:0007669"/>
    <property type="project" value="UniProtKB-KW"/>
</dbReference>
<dbReference type="GO" id="GO:0045893">
    <property type="term" value="P:positive regulation of DNA-templated transcription"/>
    <property type="evidence" value="ECO:0007669"/>
    <property type="project" value="InterPro"/>
</dbReference>
<keyword evidence="5" id="KW-0804">Transcription</keyword>
<dbReference type="GO" id="GO:0005737">
    <property type="term" value="C:cytoplasm"/>
    <property type="evidence" value="ECO:0007669"/>
    <property type="project" value="UniProtKB-SubCell"/>
</dbReference>
<dbReference type="Proteomes" id="UP000255334">
    <property type="component" value="Unassembled WGS sequence"/>
</dbReference>
<dbReference type="OrthoDB" id="9808480at2"/>
<dbReference type="InterPro" id="IPR009061">
    <property type="entry name" value="DNA-bd_dom_put_sf"/>
</dbReference>
<feature type="domain" description="HTH merR-type" evidence="7">
    <location>
        <begin position="21"/>
        <end position="87"/>
    </location>
</feature>
<evidence type="ECO:0000256" key="4">
    <source>
        <dbReference type="ARBA" id="ARBA00023125"/>
    </source>
</evidence>
<keyword evidence="6" id="KW-0175">Coiled coil</keyword>
<organism evidence="8 9">
    <name type="scientific">Dyella psychrodurans</name>
    <dbReference type="NCBI Taxonomy" id="1927960"/>
    <lineage>
        <taxon>Bacteria</taxon>
        <taxon>Pseudomonadati</taxon>
        <taxon>Pseudomonadota</taxon>
        <taxon>Gammaproteobacteria</taxon>
        <taxon>Lysobacterales</taxon>
        <taxon>Rhodanobacteraceae</taxon>
        <taxon>Dyella</taxon>
    </lineage>
</organism>
<dbReference type="PROSITE" id="PS50937">
    <property type="entry name" value="HTH_MERR_2"/>
    <property type="match status" value="1"/>
</dbReference>
<evidence type="ECO:0000259" key="7">
    <source>
        <dbReference type="PROSITE" id="PS50937"/>
    </source>
</evidence>
<proteinExistence type="predicted"/>
<dbReference type="PRINTS" id="PR00040">
    <property type="entry name" value="HTHMERR"/>
</dbReference>
<dbReference type="SMART" id="SM00422">
    <property type="entry name" value="HTH_MERR"/>
    <property type="match status" value="1"/>
</dbReference>
<dbReference type="InterPro" id="IPR015358">
    <property type="entry name" value="Tscrpt_reg_MerR_DNA-bd"/>
</dbReference>
<dbReference type="EMBL" id="QRBF01000003">
    <property type="protein sequence ID" value="RDS84249.1"/>
    <property type="molecule type" value="Genomic_DNA"/>
</dbReference>
<evidence type="ECO:0000256" key="2">
    <source>
        <dbReference type="ARBA" id="ARBA00022490"/>
    </source>
</evidence>
<keyword evidence="2" id="KW-0963">Cytoplasm</keyword>
<sequence length="152" mass="17370">MPRNHPRPEYAQAIAQGLRAIGETAEATGVTPKMIRHYESIGLMHAADRTFAGYRLYNDNDLHRLRFIKRARTLGFSIKEIEQLLNLWDDRHRASSDVKQLALQHARELEQKIREMQAMRSTLVDLAAHCHGDEFPECPILDDLAGDTPKAK</sequence>
<comment type="caution">
    <text evidence="8">The sequence shown here is derived from an EMBL/GenBank/DDBJ whole genome shotgun (WGS) entry which is preliminary data.</text>
</comment>
<dbReference type="Gene3D" id="1.10.1660.10">
    <property type="match status" value="1"/>
</dbReference>
<evidence type="ECO:0000313" key="8">
    <source>
        <dbReference type="EMBL" id="RDS84249.1"/>
    </source>
</evidence>
<dbReference type="InterPro" id="IPR011789">
    <property type="entry name" value="CueR"/>
</dbReference>
<dbReference type="PANTHER" id="PTHR30204:SF94">
    <property type="entry name" value="HEAVY METAL-DEPENDENT TRANSCRIPTIONAL REGULATOR HI_0293-RELATED"/>
    <property type="match status" value="1"/>
</dbReference>
<dbReference type="PANTHER" id="PTHR30204">
    <property type="entry name" value="REDOX-CYCLING DRUG-SENSING TRANSCRIPTIONAL ACTIVATOR SOXR"/>
    <property type="match status" value="1"/>
</dbReference>
<protein>
    <submittedName>
        <fullName evidence="8">Cu(I)-responsive transcriptional regulator</fullName>
    </submittedName>
</protein>
<keyword evidence="4" id="KW-0238">DNA-binding</keyword>
<feature type="coiled-coil region" evidence="6">
    <location>
        <begin position="99"/>
        <end position="126"/>
    </location>
</feature>
<dbReference type="Pfam" id="PF09278">
    <property type="entry name" value="MerR-DNA-bind"/>
    <property type="match status" value="1"/>
</dbReference>
<dbReference type="GO" id="GO:0003700">
    <property type="term" value="F:DNA-binding transcription factor activity"/>
    <property type="evidence" value="ECO:0007669"/>
    <property type="project" value="InterPro"/>
</dbReference>
<dbReference type="SUPFAM" id="SSF46955">
    <property type="entry name" value="Putative DNA-binding domain"/>
    <property type="match status" value="1"/>
</dbReference>
<evidence type="ECO:0000256" key="3">
    <source>
        <dbReference type="ARBA" id="ARBA00023015"/>
    </source>
</evidence>
<dbReference type="AlphaFoldDB" id="A0A370X736"/>
<dbReference type="RefSeq" id="WP_115478050.1">
    <property type="nucleotide sequence ID" value="NZ_QRBF01000003.1"/>
</dbReference>
<reference evidence="8 9" key="1">
    <citation type="submission" date="2018-07" db="EMBL/GenBank/DDBJ databases">
        <title>Dyella monticola sp. nov. and Dyella psychrodurans sp. nov. isolated from monsoon evergreen broad-leaved forest soil of Dinghu Mountain, China.</title>
        <authorList>
            <person name="Gao Z."/>
            <person name="Qiu L."/>
        </authorList>
    </citation>
    <scope>NUCLEOTIDE SEQUENCE [LARGE SCALE GENOMIC DNA]</scope>
    <source>
        <strain evidence="8 9">4MSK11</strain>
    </source>
</reference>
<comment type="subcellular location">
    <subcellularLocation>
        <location evidence="1">Cytoplasm</location>
    </subcellularLocation>
</comment>
<evidence type="ECO:0000256" key="1">
    <source>
        <dbReference type="ARBA" id="ARBA00004496"/>
    </source>
</evidence>
<dbReference type="GO" id="GO:0005507">
    <property type="term" value="F:copper ion binding"/>
    <property type="evidence" value="ECO:0007669"/>
    <property type="project" value="InterPro"/>
</dbReference>
<keyword evidence="3" id="KW-0805">Transcription regulation</keyword>
<evidence type="ECO:0000256" key="6">
    <source>
        <dbReference type="SAM" id="Coils"/>
    </source>
</evidence>
<dbReference type="InterPro" id="IPR047057">
    <property type="entry name" value="MerR_fam"/>
</dbReference>
<dbReference type="NCBIfam" id="TIGR02044">
    <property type="entry name" value="CueR"/>
    <property type="match status" value="1"/>
</dbReference>
<gene>
    <name evidence="8" type="primary">cueR</name>
    <name evidence="8" type="ORF">DWU99_10930</name>
</gene>